<dbReference type="EMBL" id="CP001349">
    <property type="protein sequence ID" value="ACL55612.1"/>
    <property type="molecule type" value="Genomic_DNA"/>
</dbReference>
<dbReference type="RefSeq" id="WP_015927322.1">
    <property type="nucleotide sequence ID" value="NC_011894.1"/>
</dbReference>
<feature type="domain" description="Bro-N" evidence="1">
    <location>
        <begin position="1"/>
        <end position="109"/>
    </location>
</feature>
<evidence type="ECO:0000313" key="2">
    <source>
        <dbReference type="EMBL" id="ACL55612.1"/>
    </source>
</evidence>
<name>B8IDP0_METNO</name>
<dbReference type="HOGENOM" id="CLU_942716_0_0_5"/>
<dbReference type="InterPro" id="IPR003497">
    <property type="entry name" value="BRO_N_domain"/>
</dbReference>
<evidence type="ECO:0000313" key="3">
    <source>
        <dbReference type="Proteomes" id="UP000008207"/>
    </source>
</evidence>
<accession>B8IDP0</accession>
<dbReference type="PANTHER" id="PTHR36180:SF2">
    <property type="entry name" value="BRO FAMILY PROTEIN"/>
    <property type="match status" value="1"/>
</dbReference>
<sequence>MNALQTFDFESQAVRSFERDGQVWFVAADVCRALGLTNSRMALQALDDDEKGVSSIYTPGGRQEMAIISEPGLYTIILRCREATKPGSLPHRFRKWVTGEVLPALRKTGRYSMRAGEGEASTFDYERIGAMARLVSEARHVYGREAARALWERLPLPQVPNPAARMMYEGRENDGPGCLAHLMCRAAGNGQSLRTVIEAAWRDGPKRSWLFERGIKVVLDARDRRGDHIAIADRHPFLQQVFAETCWADDWFLPLLSVEGAKASRRPMEFGHGVEEKSLGRVRAVLIPKLQVQLG</sequence>
<dbReference type="eggNOG" id="COG3617">
    <property type="taxonomic scope" value="Bacteria"/>
</dbReference>
<dbReference type="AlphaFoldDB" id="B8IDP0"/>
<dbReference type="PROSITE" id="PS51750">
    <property type="entry name" value="BRO_N"/>
    <property type="match status" value="1"/>
</dbReference>
<dbReference type="KEGG" id="mno:Mnod_0575"/>
<proteinExistence type="predicted"/>
<evidence type="ECO:0000259" key="1">
    <source>
        <dbReference type="PROSITE" id="PS51750"/>
    </source>
</evidence>
<dbReference type="PANTHER" id="PTHR36180">
    <property type="entry name" value="DNA-BINDING PROTEIN-RELATED-RELATED"/>
    <property type="match status" value="1"/>
</dbReference>
<protein>
    <submittedName>
        <fullName evidence="2">Prophage antirepressor</fullName>
    </submittedName>
</protein>
<dbReference type="STRING" id="460265.Mnod_0575"/>
<dbReference type="OrthoDB" id="9808959at2"/>
<organism evidence="2 3">
    <name type="scientific">Methylobacterium nodulans (strain LMG 21967 / CNCM I-2342 / ORS 2060)</name>
    <dbReference type="NCBI Taxonomy" id="460265"/>
    <lineage>
        <taxon>Bacteria</taxon>
        <taxon>Pseudomonadati</taxon>
        <taxon>Pseudomonadota</taxon>
        <taxon>Alphaproteobacteria</taxon>
        <taxon>Hyphomicrobiales</taxon>
        <taxon>Methylobacteriaceae</taxon>
        <taxon>Methylobacterium</taxon>
    </lineage>
</organism>
<dbReference type="Pfam" id="PF02498">
    <property type="entry name" value="Bro-N"/>
    <property type="match status" value="1"/>
</dbReference>
<reference evidence="2 3" key="1">
    <citation type="submission" date="2009-01" db="EMBL/GenBank/DDBJ databases">
        <title>Complete sequence of chromosome of Methylobacterium nodulans ORS 2060.</title>
        <authorList>
            <consortium name="US DOE Joint Genome Institute"/>
            <person name="Lucas S."/>
            <person name="Copeland A."/>
            <person name="Lapidus A."/>
            <person name="Glavina del Rio T."/>
            <person name="Dalin E."/>
            <person name="Tice H."/>
            <person name="Bruce D."/>
            <person name="Goodwin L."/>
            <person name="Pitluck S."/>
            <person name="Sims D."/>
            <person name="Brettin T."/>
            <person name="Detter J.C."/>
            <person name="Han C."/>
            <person name="Larimer F."/>
            <person name="Land M."/>
            <person name="Hauser L."/>
            <person name="Kyrpides N."/>
            <person name="Ivanova N."/>
            <person name="Marx C.J."/>
            <person name="Richardson P."/>
        </authorList>
    </citation>
    <scope>NUCLEOTIDE SEQUENCE [LARGE SCALE GENOMIC DNA]</scope>
    <source>
        <strain evidence="3">LMG 21967 / CNCM I-2342 / ORS 2060</strain>
    </source>
</reference>
<gene>
    <name evidence="2" type="ordered locus">Mnod_0575</name>
</gene>
<dbReference type="Proteomes" id="UP000008207">
    <property type="component" value="Chromosome"/>
</dbReference>
<keyword evidence="3" id="KW-1185">Reference proteome</keyword>
<dbReference type="SMART" id="SM01040">
    <property type="entry name" value="Bro-N"/>
    <property type="match status" value="1"/>
</dbReference>